<sequence>MVPAGGHHHLINTGKLDLKLHSRYSPPSHQEGTVCPLRVYADVSKLPFDGGTTE</sequence>
<accession>A0ABW3GFI4</accession>
<comment type="caution">
    <text evidence="1">The sequence shown here is derived from an EMBL/GenBank/DDBJ whole genome shotgun (WGS) entry which is preliminary data.</text>
</comment>
<dbReference type="Gene3D" id="2.60.120.10">
    <property type="entry name" value="Jelly Rolls"/>
    <property type="match status" value="1"/>
</dbReference>
<dbReference type="Proteomes" id="UP001597106">
    <property type="component" value="Unassembled WGS sequence"/>
</dbReference>
<dbReference type="EMBL" id="JBHTJW010000002">
    <property type="protein sequence ID" value="MFD0929406.1"/>
    <property type="molecule type" value="Genomic_DNA"/>
</dbReference>
<dbReference type="InterPro" id="IPR014710">
    <property type="entry name" value="RmlC-like_jellyroll"/>
</dbReference>
<organism evidence="1 2">
    <name type="scientific">Methylophilus glucosoxydans</name>
    <dbReference type="NCBI Taxonomy" id="752553"/>
    <lineage>
        <taxon>Bacteria</taxon>
        <taxon>Pseudomonadati</taxon>
        <taxon>Pseudomonadota</taxon>
        <taxon>Betaproteobacteria</taxon>
        <taxon>Nitrosomonadales</taxon>
        <taxon>Methylophilaceae</taxon>
        <taxon>Methylophilus</taxon>
    </lineage>
</organism>
<dbReference type="RefSeq" id="WP_379074954.1">
    <property type="nucleotide sequence ID" value="NZ_JBHTJW010000002.1"/>
</dbReference>
<protein>
    <recommendedName>
        <fullName evidence="3">Mannose-6-phosphate isomerase type II C-terminal domain-containing protein</fullName>
    </recommendedName>
</protein>
<gene>
    <name evidence="1" type="ORF">ACFQ1T_06390</name>
</gene>
<evidence type="ECO:0000313" key="1">
    <source>
        <dbReference type="EMBL" id="MFD0929406.1"/>
    </source>
</evidence>
<proteinExistence type="predicted"/>
<evidence type="ECO:0000313" key="2">
    <source>
        <dbReference type="Proteomes" id="UP001597106"/>
    </source>
</evidence>
<reference evidence="2" key="1">
    <citation type="journal article" date="2019" name="Int. J. Syst. Evol. Microbiol.">
        <title>The Global Catalogue of Microorganisms (GCM) 10K type strain sequencing project: providing services to taxonomists for standard genome sequencing and annotation.</title>
        <authorList>
            <consortium name="The Broad Institute Genomics Platform"/>
            <consortium name="The Broad Institute Genome Sequencing Center for Infectious Disease"/>
            <person name="Wu L."/>
            <person name="Ma J."/>
        </authorList>
    </citation>
    <scope>NUCLEOTIDE SEQUENCE [LARGE SCALE GENOMIC DNA]</scope>
    <source>
        <strain evidence="2">CCUG 59685</strain>
    </source>
</reference>
<name>A0ABW3GFI4_9PROT</name>
<keyword evidence="2" id="KW-1185">Reference proteome</keyword>
<evidence type="ECO:0008006" key="3">
    <source>
        <dbReference type="Google" id="ProtNLM"/>
    </source>
</evidence>